<dbReference type="InterPro" id="IPR003591">
    <property type="entry name" value="Leu-rich_rpt_typical-subtyp"/>
</dbReference>
<dbReference type="Pfam" id="PF00069">
    <property type="entry name" value="Pkinase"/>
    <property type="match status" value="1"/>
</dbReference>
<comment type="subcellular location">
    <subcellularLocation>
        <location evidence="1">Cell membrane</location>
    </subcellularLocation>
    <subcellularLocation>
        <location evidence="2">Membrane</location>
        <topology evidence="2">Single-pass type I membrane protein</topology>
    </subcellularLocation>
</comment>
<evidence type="ECO:0000259" key="22">
    <source>
        <dbReference type="PROSITE" id="PS50011"/>
    </source>
</evidence>
<dbReference type="InterPro" id="IPR017441">
    <property type="entry name" value="Protein_kinase_ATP_BS"/>
</dbReference>
<keyword evidence="24" id="KW-1185">Reference proteome</keyword>
<evidence type="ECO:0000256" key="15">
    <source>
        <dbReference type="ARBA" id="ARBA00023170"/>
    </source>
</evidence>
<dbReference type="Gene3D" id="1.10.510.10">
    <property type="entry name" value="Transferase(Phosphotransferase) domain 1"/>
    <property type="match status" value="1"/>
</dbReference>
<feature type="signal peptide" evidence="21">
    <location>
        <begin position="1"/>
        <end position="28"/>
    </location>
</feature>
<sequence>MHAEHLLIMKCLTLLPPLLFFLTLLSSSLNVASDSAAEAQAILKWKASLENQNHSLLLSWNTSKSNNPSPCAWSGIHCNHADSVVRINLTLIGVKGTLHSFPFSSLPSLAEVDLSTNELYGIIPPQISLLSKLTYLDLSYNMFSGQIPPEIGHLIHLGTLHLAGNQLNGSIPQEIGQLKSMTELALCSNYLNDSIPASLGNLSQLVSLLLYDNSLSGPIPPELGSLRNLSELYMDTNRLSGPIPATLGNLKSLSILFMFNNSLSGPIPPELGNLESLTEISLYHNNLSGSIPSSFGDLRLLTLVHLYQNNLSGPIPEEMGNLKSLVDLELSENKLNGSIPASLGKLSNLEILFLRDNQLSGRIPNEIGSLLKLTVLELDKNNLAGHLPPDICRGGSLENFTANDNQLVGPIPRGLKSCTSLKRVHLARNRLRGNISEDLGVYPNLYFIDMSDNEFYVEIGNSRQIQRLDLSSNHLIGEIPKEIAKLTSLLELYLRGNQLSGSIPLELGHVSRLLRLDLSANQLRKSIPETIGNLPMLFDLNLSFNRFSQRIPIELGKLSNLVFLDLSHNVLSGEIPEAFQSLQSLTWLNLSSNNLTGEIPATFEQLRGLDTVDISYNQLQGPIPNCKAFQLASKDALQGNNGLCGNASGLTPCTVFSKKGHNNKTLFVVMFPLLLVCSLSISSIAFLFTFKKRKKDADEERQSSASEEIFFTASSFDGRVLYQEIIGATKDFHAQYCVGKGGYGNVYKAELSSGDVVAVKKFHLLHTGKMEDQRQFLKEVRALVETRHRNIVKFYGFCSSVDRSFLVYKYLERGSLASTLSNDEESKKLDWNKRVNIVKGVVHALSYLHHDCTPPIVHRDITSSNILLDLEYEAHLSDFGTAKLLNPDSSNWTNIAGTYGYIAPELSYTMKVTEKCDVYSFGVLALELIVGGYPGDFLSNLSILTAERIPLNHVLDQRLLPPQPDVENKLVFILKVVVSCLDNNPKSRPTMHTVSQLLFDRI</sequence>
<keyword evidence="10 19" id="KW-0547">Nucleotide-binding</keyword>
<dbReference type="Pfam" id="PF13855">
    <property type="entry name" value="LRR_8"/>
    <property type="match status" value="1"/>
</dbReference>
<protein>
    <recommendedName>
        <fullName evidence="3">non-specific serine/threonine protein kinase</fullName>
        <ecNumber evidence="3">2.7.11.1</ecNumber>
    </recommendedName>
</protein>
<dbReference type="PROSITE" id="PS50011">
    <property type="entry name" value="PROTEIN_KINASE_DOM"/>
    <property type="match status" value="1"/>
</dbReference>
<feature type="binding site" evidence="19">
    <location>
        <position position="761"/>
    </location>
    <ligand>
        <name>ATP</name>
        <dbReference type="ChEBI" id="CHEBI:30616"/>
    </ligand>
</feature>
<evidence type="ECO:0000256" key="20">
    <source>
        <dbReference type="SAM" id="Phobius"/>
    </source>
</evidence>
<evidence type="ECO:0000313" key="24">
    <source>
        <dbReference type="Proteomes" id="UP001472677"/>
    </source>
</evidence>
<feature type="transmembrane region" description="Helical" evidence="20">
    <location>
        <begin position="666"/>
        <end position="688"/>
    </location>
</feature>
<dbReference type="InterPro" id="IPR032675">
    <property type="entry name" value="LRR_dom_sf"/>
</dbReference>
<keyword evidence="16" id="KW-0325">Glycoprotein</keyword>
<accession>A0ABR2AE84</accession>
<dbReference type="EMBL" id="JBBPBM010000795">
    <property type="protein sequence ID" value="KAK8491240.1"/>
    <property type="molecule type" value="Genomic_DNA"/>
</dbReference>
<proteinExistence type="predicted"/>
<dbReference type="InterPro" id="IPR055414">
    <property type="entry name" value="LRR_R13L4/SHOC2-like"/>
</dbReference>
<evidence type="ECO:0000256" key="11">
    <source>
        <dbReference type="ARBA" id="ARBA00022777"/>
    </source>
</evidence>
<evidence type="ECO:0000256" key="1">
    <source>
        <dbReference type="ARBA" id="ARBA00004236"/>
    </source>
</evidence>
<evidence type="ECO:0000256" key="5">
    <source>
        <dbReference type="ARBA" id="ARBA00022614"/>
    </source>
</evidence>
<dbReference type="Gene3D" id="3.30.200.20">
    <property type="entry name" value="Phosphorylase Kinase, domain 1"/>
    <property type="match status" value="1"/>
</dbReference>
<evidence type="ECO:0000256" key="6">
    <source>
        <dbReference type="ARBA" id="ARBA00022679"/>
    </source>
</evidence>
<keyword evidence="13 20" id="KW-1133">Transmembrane helix</keyword>
<evidence type="ECO:0000256" key="17">
    <source>
        <dbReference type="ARBA" id="ARBA00047899"/>
    </source>
</evidence>
<organism evidence="23 24">
    <name type="scientific">Hibiscus sabdariffa</name>
    <name type="common">roselle</name>
    <dbReference type="NCBI Taxonomy" id="183260"/>
    <lineage>
        <taxon>Eukaryota</taxon>
        <taxon>Viridiplantae</taxon>
        <taxon>Streptophyta</taxon>
        <taxon>Embryophyta</taxon>
        <taxon>Tracheophyta</taxon>
        <taxon>Spermatophyta</taxon>
        <taxon>Magnoliopsida</taxon>
        <taxon>eudicotyledons</taxon>
        <taxon>Gunneridae</taxon>
        <taxon>Pentapetalae</taxon>
        <taxon>rosids</taxon>
        <taxon>malvids</taxon>
        <taxon>Malvales</taxon>
        <taxon>Malvaceae</taxon>
        <taxon>Malvoideae</taxon>
        <taxon>Hibiscus</taxon>
    </lineage>
</organism>
<dbReference type="Pfam" id="PF08263">
    <property type="entry name" value="LRRNT_2"/>
    <property type="match status" value="1"/>
</dbReference>
<evidence type="ECO:0000256" key="2">
    <source>
        <dbReference type="ARBA" id="ARBA00004479"/>
    </source>
</evidence>
<gene>
    <name evidence="23" type="ORF">V6N12_030638</name>
</gene>
<keyword evidence="6" id="KW-0808">Transferase</keyword>
<evidence type="ECO:0000256" key="16">
    <source>
        <dbReference type="ARBA" id="ARBA00023180"/>
    </source>
</evidence>
<comment type="catalytic activity">
    <reaction evidence="17">
        <text>L-threonyl-[protein] + ATP = O-phospho-L-threonyl-[protein] + ADP + H(+)</text>
        <dbReference type="Rhea" id="RHEA:46608"/>
        <dbReference type="Rhea" id="RHEA-COMP:11060"/>
        <dbReference type="Rhea" id="RHEA-COMP:11605"/>
        <dbReference type="ChEBI" id="CHEBI:15378"/>
        <dbReference type="ChEBI" id="CHEBI:30013"/>
        <dbReference type="ChEBI" id="CHEBI:30616"/>
        <dbReference type="ChEBI" id="CHEBI:61977"/>
        <dbReference type="ChEBI" id="CHEBI:456216"/>
        <dbReference type="EC" id="2.7.11.1"/>
    </reaction>
</comment>
<evidence type="ECO:0000256" key="10">
    <source>
        <dbReference type="ARBA" id="ARBA00022741"/>
    </source>
</evidence>
<evidence type="ECO:0000256" key="8">
    <source>
        <dbReference type="ARBA" id="ARBA00022729"/>
    </source>
</evidence>
<comment type="caution">
    <text evidence="23">The sequence shown here is derived from an EMBL/GenBank/DDBJ whole genome shotgun (WGS) entry which is preliminary data.</text>
</comment>
<dbReference type="InterPro" id="IPR008266">
    <property type="entry name" value="Tyr_kinase_AS"/>
</dbReference>
<dbReference type="InterPro" id="IPR001611">
    <property type="entry name" value="Leu-rich_rpt"/>
</dbReference>
<keyword evidence="14 20" id="KW-0472">Membrane</keyword>
<dbReference type="SUPFAM" id="SSF56112">
    <property type="entry name" value="Protein kinase-like (PK-like)"/>
    <property type="match status" value="1"/>
</dbReference>
<comment type="catalytic activity">
    <reaction evidence="18">
        <text>L-seryl-[protein] + ATP = O-phospho-L-seryl-[protein] + ADP + H(+)</text>
        <dbReference type="Rhea" id="RHEA:17989"/>
        <dbReference type="Rhea" id="RHEA-COMP:9863"/>
        <dbReference type="Rhea" id="RHEA-COMP:11604"/>
        <dbReference type="ChEBI" id="CHEBI:15378"/>
        <dbReference type="ChEBI" id="CHEBI:29999"/>
        <dbReference type="ChEBI" id="CHEBI:30616"/>
        <dbReference type="ChEBI" id="CHEBI:83421"/>
        <dbReference type="ChEBI" id="CHEBI:456216"/>
        <dbReference type="EC" id="2.7.11.1"/>
    </reaction>
</comment>
<keyword evidence="11" id="KW-0418">Kinase</keyword>
<dbReference type="Pfam" id="PF00560">
    <property type="entry name" value="LRR_1"/>
    <property type="match status" value="6"/>
</dbReference>
<keyword evidence="7 20" id="KW-0812">Transmembrane</keyword>
<evidence type="ECO:0000256" key="14">
    <source>
        <dbReference type="ARBA" id="ARBA00023136"/>
    </source>
</evidence>
<dbReference type="Proteomes" id="UP001472677">
    <property type="component" value="Unassembled WGS sequence"/>
</dbReference>
<reference evidence="23 24" key="1">
    <citation type="journal article" date="2024" name="G3 (Bethesda)">
        <title>Genome assembly of Hibiscus sabdariffa L. provides insights into metabolisms of medicinal natural products.</title>
        <authorList>
            <person name="Kim T."/>
        </authorList>
    </citation>
    <scope>NUCLEOTIDE SEQUENCE [LARGE SCALE GENOMIC DNA]</scope>
    <source>
        <strain evidence="23">TK-2024</strain>
        <tissue evidence="23">Old leaves</tissue>
    </source>
</reference>
<evidence type="ECO:0000256" key="9">
    <source>
        <dbReference type="ARBA" id="ARBA00022737"/>
    </source>
</evidence>
<evidence type="ECO:0000256" key="21">
    <source>
        <dbReference type="SAM" id="SignalP"/>
    </source>
</evidence>
<feature type="domain" description="Protein kinase" evidence="22">
    <location>
        <begin position="732"/>
        <end position="999"/>
    </location>
</feature>
<dbReference type="PROSITE" id="PS00109">
    <property type="entry name" value="PROTEIN_KINASE_TYR"/>
    <property type="match status" value="1"/>
</dbReference>
<keyword evidence="15" id="KW-0675">Receptor</keyword>
<name>A0ABR2AE84_9ROSI</name>
<evidence type="ECO:0000256" key="13">
    <source>
        <dbReference type="ARBA" id="ARBA00022989"/>
    </source>
</evidence>
<dbReference type="InterPro" id="IPR000719">
    <property type="entry name" value="Prot_kinase_dom"/>
</dbReference>
<keyword evidence="4" id="KW-0723">Serine/threonine-protein kinase</keyword>
<dbReference type="InterPro" id="IPR013210">
    <property type="entry name" value="LRR_N_plant-typ"/>
</dbReference>
<evidence type="ECO:0000256" key="7">
    <source>
        <dbReference type="ARBA" id="ARBA00022692"/>
    </source>
</evidence>
<keyword evidence="8 21" id="KW-0732">Signal</keyword>
<evidence type="ECO:0000256" key="19">
    <source>
        <dbReference type="PROSITE-ProRule" id="PRU10141"/>
    </source>
</evidence>
<dbReference type="SUPFAM" id="SSF52058">
    <property type="entry name" value="L domain-like"/>
    <property type="match status" value="1"/>
</dbReference>
<dbReference type="InterPro" id="IPR051716">
    <property type="entry name" value="Plant_RL_S/T_kinase"/>
</dbReference>
<feature type="chain" id="PRO_5045122591" description="non-specific serine/threonine protein kinase" evidence="21">
    <location>
        <begin position="29"/>
        <end position="1002"/>
    </location>
</feature>
<dbReference type="Pfam" id="PF23598">
    <property type="entry name" value="LRR_14"/>
    <property type="match status" value="1"/>
</dbReference>
<dbReference type="EC" id="2.7.11.1" evidence="3"/>
<dbReference type="InterPro" id="IPR011009">
    <property type="entry name" value="Kinase-like_dom_sf"/>
</dbReference>
<keyword evidence="12 19" id="KW-0067">ATP-binding</keyword>
<keyword evidence="5" id="KW-0433">Leucine-rich repeat</keyword>
<evidence type="ECO:0000313" key="23">
    <source>
        <dbReference type="EMBL" id="KAK8491240.1"/>
    </source>
</evidence>
<dbReference type="PANTHER" id="PTHR48053">
    <property type="entry name" value="LEUCINE RICH REPEAT FAMILY PROTEIN, EXPRESSED"/>
    <property type="match status" value="1"/>
</dbReference>
<dbReference type="PANTHER" id="PTHR48053:SF139">
    <property type="entry name" value="LRR RECEPTOR-LIKE KINASE FAMILY PROTEIN"/>
    <property type="match status" value="1"/>
</dbReference>
<evidence type="ECO:0000256" key="12">
    <source>
        <dbReference type="ARBA" id="ARBA00022840"/>
    </source>
</evidence>
<dbReference type="SUPFAM" id="SSF52047">
    <property type="entry name" value="RNI-like"/>
    <property type="match status" value="1"/>
</dbReference>
<evidence type="ECO:0000256" key="4">
    <source>
        <dbReference type="ARBA" id="ARBA00022527"/>
    </source>
</evidence>
<keyword evidence="9" id="KW-0677">Repeat</keyword>
<dbReference type="PROSITE" id="PS00107">
    <property type="entry name" value="PROTEIN_KINASE_ATP"/>
    <property type="match status" value="1"/>
</dbReference>
<evidence type="ECO:0000256" key="18">
    <source>
        <dbReference type="ARBA" id="ARBA00048679"/>
    </source>
</evidence>
<dbReference type="Gene3D" id="3.80.10.10">
    <property type="entry name" value="Ribonuclease Inhibitor"/>
    <property type="match status" value="4"/>
</dbReference>
<evidence type="ECO:0000256" key="3">
    <source>
        <dbReference type="ARBA" id="ARBA00012513"/>
    </source>
</evidence>
<dbReference type="SMART" id="SM00369">
    <property type="entry name" value="LRR_TYP"/>
    <property type="match status" value="11"/>
</dbReference>